<dbReference type="OrthoDB" id="9014at2157"/>
<proteinExistence type="predicted"/>
<organism evidence="1 2">
    <name type="scientific">Candidatus Methanoperedens nitratireducens</name>
    <dbReference type="NCBI Taxonomy" id="1392998"/>
    <lineage>
        <taxon>Archaea</taxon>
        <taxon>Methanobacteriati</taxon>
        <taxon>Methanobacteriota</taxon>
        <taxon>Stenosarchaea group</taxon>
        <taxon>Methanomicrobia</taxon>
        <taxon>Methanosarcinales</taxon>
        <taxon>ANME-2 cluster</taxon>
        <taxon>Candidatus Methanoperedentaceae</taxon>
        <taxon>Candidatus Methanoperedens</taxon>
    </lineage>
</organism>
<reference evidence="2" key="1">
    <citation type="submission" date="2017-06" db="EMBL/GenBank/DDBJ databases">
        <authorList>
            <person name="Cremers G."/>
        </authorList>
    </citation>
    <scope>NUCLEOTIDE SEQUENCE [LARGE SCALE GENOMIC DNA]</scope>
</reference>
<name>A0A284VM53_9EURY</name>
<protein>
    <submittedName>
        <fullName evidence="1">Fe-S cluster domain protein</fullName>
    </submittedName>
</protein>
<accession>A0A284VM53</accession>
<evidence type="ECO:0000313" key="1">
    <source>
        <dbReference type="EMBL" id="SNQ60283.1"/>
    </source>
</evidence>
<dbReference type="EMBL" id="FZMP01000084">
    <property type="protein sequence ID" value="SNQ60283.1"/>
    <property type="molecule type" value="Genomic_DNA"/>
</dbReference>
<dbReference type="AlphaFoldDB" id="A0A284VM53"/>
<dbReference type="RefSeq" id="WP_096204573.1">
    <property type="nucleotide sequence ID" value="NZ_FZMP01000084.1"/>
</dbReference>
<keyword evidence="2" id="KW-1185">Reference proteome</keyword>
<evidence type="ECO:0000313" key="2">
    <source>
        <dbReference type="Proteomes" id="UP000218615"/>
    </source>
</evidence>
<dbReference type="Proteomes" id="UP000218615">
    <property type="component" value="Unassembled WGS sequence"/>
</dbReference>
<gene>
    <name evidence="1" type="ORF">MNV_1740028</name>
</gene>
<sequence length="98" mass="11002">MYVERIEQVLPCLSDPWKLRIIAHLNSPPPLKELAETPGARYSESLGIVMVRLGRREVNFFASGKVTIREVGDIEEGKRLVNSILAMSAQKALIKEQV</sequence>